<dbReference type="Pfam" id="PF00224">
    <property type="entry name" value="PK"/>
    <property type="match status" value="1"/>
</dbReference>
<evidence type="ECO:0000259" key="1">
    <source>
        <dbReference type="Pfam" id="PF00224"/>
    </source>
</evidence>
<dbReference type="GO" id="GO:0004743">
    <property type="term" value="F:pyruvate kinase activity"/>
    <property type="evidence" value="ECO:0007669"/>
    <property type="project" value="InterPro"/>
</dbReference>
<feature type="domain" description="Pyruvate kinase barrel" evidence="1">
    <location>
        <begin position="103"/>
        <end position="289"/>
    </location>
</feature>
<dbReference type="InterPro" id="IPR015813">
    <property type="entry name" value="Pyrv/PenolPyrv_kinase-like_dom"/>
</dbReference>
<reference evidence="2 3" key="1">
    <citation type="journal article" date="2015" name="Nature">
        <title>rRNA introns, odd ribosomes, and small enigmatic genomes across a large radiation of phyla.</title>
        <authorList>
            <person name="Brown C.T."/>
            <person name="Hug L.A."/>
            <person name="Thomas B.C."/>
            <person name="Sharon I."/>
            <person name="Castelle C.J."/>
            <person name="Singh A."/>
            <person name="Wilkins M.J."/>
            <person name="Williams K.H."/>
            <person name="Banfield J.F."/>
        </authorList>
    </citation>
    <scope>NUCLEOTIDE SEQUENCE [LARGE SCALE GENOMIC DNA]</scope>
</reference>
<dbReference type="AlphaFoldDB" id="A0A0G1X158"/>
<dbReference type="InterPro" id="IPR015793">
    <property type="entry name" value="Pyrv_Knase_brl"/>
</dbReference>
<evidence type="ECO:0000313" key="3">
    <source>
        <dbReference type="Proteomes" id="UP000034273"/>
    </source>
</evidence>
<comment type="caution">
    <text evidence="2">The sequence shown here is derived from an EMBL/GenBank/DDBJ whole genome shotgun (WGS) entry which is preliminary data.</text>
</comment>
<dbReference type="GO" id="GO:0030955">
    <property type="term" value="F:potassium ion binding"/>
    <property type="evidence" value="ECO:0007669"/>
    <property type="project" value="InterPro"/>
</dbReference>
<sequence length="315" mass="35653">MFISSLPPVHLEELLKSIIEHPIVDAVRYNTGVRSAYNPYETISRILALTVPLNKPLYIDLKGKQLRAIEWGIVPDSPVILNHKITVELPAEIHMRGDARGIVRKINNGNELYVDCKEGLVGKGQSINILGKNLKIEGGLLDLDHQYIRAMLDLGLMRFMLSFVENKDDVRELQEAIVRHSRGTVSVDECEIVFKIESQAGMDFVRNELTEKHFSEGSAYRLMAARDDLQIHIGVDQMPAATRDIVRKDPRSICASRLLMGLEDGGVTEADKSDVEHMRTLGYKHFMLSDGISREHSVEALKFWQEYCASRPFEK</sequence>
<organism evidence="2 3">
    <name type="scientific">Candidatus Kaiserbacteria bacterium GW2011_GWA2_52_12</name>
    <dbReference type="NCBI Taxonomy" id="1618671"/>
    <lineage>
        <taxon>Bacteria</taxon>
        <taxon>Candidatus Kaiseribacteriota</taxon>
    </lineage>
</organism>
<protein>
    <recommendedName>
        <fullName evidence="1">Pyruvate kinase barrel domain-containing protein</fullName>
    </recommendedName>
</protein>
<dbReference type="EMBL" id="LCQW01000002">
    <property type="protein sequence ID" value="KKW24858.1"/>
    <property type="molecule type" value="Genomic_DNA"/>
</dbReference>
<dbReference type="InterPro" id="IPR040442">
    <property type="entry name" value="Pyrv_kinase-like_dom_sf"/>
</dbReference>
<accession>A0A0G1X158</accession>
<gene>
    <name evidence="2" type="ORF">UY67_C0002G0007</name>
</gene>
<evidence type="ECO:0000313" key="2">
    <source>
        <dbReference type="EMBL" id="KKW24858.1"/>
    </source>
</evidence>
<proteinExistence type="predicted"/>
<dbReference type="Gene3D" id="3.20.20.60">
    <property type="entry name" value="Phosphoenolpyruvate-binding domains"/>
    <property type="match status" value="1"/>
</dbReference>
<name>A0A0G1X158_9BACT</name>
<dbReference type="GO" id="GO:0000287">
    <property type="term" value="F:magnesium ion binding"/>
    <property type="evidence" value="ECO:0007669"/>
    <property type="project" value="InterPro"/>
</dbReference>
<dbReference type="SUPFAM" id="SSF51621">
    <property type="entry name" value="Phosphoenolpyruvate/pyruvate domain"/>
    <property type="match status" value="1"/>
</dbReference>
<dbReference type="STRING" id="1618671.UY67_C0002G0007"/>
<dbReference type="Proteomes" id="UP000034273">
    <property type="component" value="Unassembled WGS sequence"/>
</dbReference>